<dbReference type="InParanoid" id="A0A2P5FA25"/>
<accession>A0A2P5FA25</accession>
<organism evidence="1 2">
    <name type="scientific">Trema orientale</name>
    <name type="common">Charcoal tree</name>
    <name type="synonym">Celtis orientalis</name>
    <dbReference type="NCBI Taxonomy" id="63057"/>
    <lineage>
        <taxon>Eukaryota</taxon>
        <taxon>Viridiplantae</taxon>
        <taxon>Streptophyta</taxon>
        <taxon>Embryophyta</taxon>
        <taxon>Tracheophyta</taxon>
        <taxon>Spermatophyta</taxon>
        <taxon>Magnoliopsida</taxon>
        <taxon>eudicotyledons</taxon>
        <taxon>Gunneridae</taxon>
        <taxon>Pentapetalae</taxon>
        <taxon>rosids</taxon>
        <taxon>fabids</taxon>
        <taxon>Rosales</taxon>
        <taxon>Cannabaceae</taxon>
        <taxon>Trema</taxon>
    </lineage>
</organism>
<reference evidence="2" key="1">
    <citation type="submission" date="2016-06" db="EMBL/GenBank/DDBJ databases">
        <title>Parallel loss of symbiosis genes in relatives of nitrogen-fixing non-legume Parasponia.</title>
        <authorList>
            <person name="Van Velzen R."/>
            <person name="Holmer R."/>
            <person name="Bu F."/>
            <person name="Rutten L."/>
            <person name="Van Zeijl A."/>
            <person name="Liu W."/>
            <person name="Santuari L."/>
            <person name="Cao Q."/>
            <person name="Sharma T."/>
            <person name="Shen D."/>
            <person name="Roswanjaya Y."/>
            <person name="Wardhani T."/>
            <person name="Kalhor M.S."/>
            <person name="Jansen J."/>
            <person name="Van den Hoogen J."/>
            <person name="Gungor B."/>
            <person name="Hartog M."/>
            <person name="Hontelez J."/>
            <person name="Verver J."/>
            <person name="Yang W.-C."/>
            <person name="Schijlen E."/>
            <person name="Repin R."/>
            <person name="Schilthuizen M."/>
            <person name="Schranz E."/>
            <person name="Heidstra R."/>
            <person name="Miyata K."/>
            <person name="Fedorova E."/>
            <person name="Kohlen W."/>
            <person name="Bisseling T."/>
            <person name="Smit S."/>
            <person name="Geurts R."/>
        </authorList>
    </citation>
    <scope>NUCLEOTIDE SEQUENCE [LARGE SCALE GENOMIC DNA]</scope>
    <source>
        <strain evidence="2">cv. RG33-2</strain>
    </source>
</reference>
<proteinExistence type="predicted"/>
<evidence type="ECO:0000313" key="2">
    <source>
        <dbReference type="Proteomes" id="UP000237000"/>
    </source>
</evidence>
<protein>
    <submittedName>
        <fullName evidence="1">Uncharacterized protein</fullName>
    </submittedName>
</protein>
<sequence length="59" mass="6950">MHVVLSSRVGSNRIRPNRLDLWNLNGFDRSFEFRYRTAAEPEKKSAANLMVIGQWRVRC</sequence>
<comment type="caution">
    <text evidence="1">The sequence shown here is derived from an EMBL/GenBank/DDBJ whole genome shotgun (WGS) entry which is preliminary data.</text>
</comment>
<dbReference type="EMBL" id="JXTC01000050">
    <property type="protein sequence ID" value="PON94635.1"/>
    <property type="molecule type" value="Genomic_DNA"/>
</dbReference>
<dbReference type="OrthoDB" id="1202710at2759"/>
<dbReference type="Proteomes" id="UP000237000">
    <property type="component" value="Unassembled WGS sequence"/>
</dbReference>
<keyword evidence="2" id="KW-1185">Reference proteome</keyword>
<evidence type="ECO:0000313" key="1">
    <source>
        <dbReference type="EMBL" id="PON94635.1"/>
    </source>
</evidence>
<dbReference type="AlphaFoldDB" id="A0A2P5FA25"/>
<gene>
    <name evidence="1" type="ORF">TorRG33x02_096700</name>
</gene>
<name>A0A2P5FA25_TREOI</name>